<evidence type="ECO:0000256" key="1">
    <source>
        <dbReference type="SAM" id="MobiDB-lite"/>
    </source>
</evidence>
<sequence>MPMEGYDVILGADWLCTYGAIVDCRRGKISFSEFPKLTFTGRRHKRHLTLVSAIKAQNMIRKGSMAFLAAIVVEKKAVKISDILCDGPRYTGESDGDDHTYGDGTEGDAQK</sequence>
<protein>
    <submittedName>
        <fullName evidence="2">Uncharacterized protein</fullName>
    </submittedName>
</protein>
<name>A0A843TJP7_COLES</name>
<evidence type="ECO:0000313" key="3">
    <source>
        <dbReference type="Proteomes" id="UP000652761"/>
    </source>
</evidence>
<dbReference type="EMBL" id="NMUH01000047">
    <property type="protein sequence ID" value="MQL69764.1"/>
    <property type="molecule type" value="Genomic_DNA"/>
</dbReference>
<accession>A0A843TJP7</accession>
<reference evidence="2" key="1">
    <citation type="submission" date="2017-07" db="EMBL/GenBank/DDBJ databases">
        <title>Taro Niue Genome Assembly and Annotation.</title>
        <authorList>
            <person name="Atibalentja N."/>
            <person name="Keating K."/>
            <person name="Fields C.J."/>
        </authorList>
    </citation>
    <scope>NUCLEOTIDE SEQUENCE</scope>
    <source>
        <strain evidence="2">Niue_2</strain>
        <tissue evidence="2">Leaf</tissue>
    </source>
</reference>
<evidence type="ECO:0000313" key="2">
    <source>
        <dbReference type="EMBL" id="MQL69764.1"/>
    </source>
</evidence>
<dbReference type="OrthoDB" id="437338at2759"/>
<dbReference type="Proteomes" id="UP000652761">
    <property type="component" value="Unassembled WGS sequence"/>
</dbReference>
<keyword evidence="3" id="KW-1185">Reference proteome</keyword>
<dbReference type="Pfam" id="PF08284">
    <property type="entry name" value="RVP_2"/>
    <property type="match status" value="1"/>
</dbReference>
<dbReference type="Gene3D" id="2.40.70.10">
    <property type="entry name" value="Acid Proteases"/>
    <property type="match status" value="1"/>
</dbReference>
<proteinExistence type="predicted"/>
<feature type="region of interest" description="Disordered" evidence="1">
    <location>
        <begin position="87"/>
        <end position="111"/>
    </location>
</feature>
<dbReference type="AlphaFoldDB" id="A0A843TJP7"/>
<dbReference type="InterPro" id="IPR021109">
    <property type="entry name" value="Peptidase_aspartic_dom_sf"/>
</dbReference>
<gene>
    <name evidence="2" type="ORF">Taro_002084</name>
</gene>
<organism evidence="2 3">
    <name type="scientific">Colocasia esculenta</name>
    <name type="common">Wild taro</name>
    <name type="synonym">Arum esculentum</name>
    <dbReference type="NCBI Taxonomy" id="4460"/>
    <lineage>
        <taxon>Eukaryota</taxon>
        <taxon>Viridiplantae</taxon>
        <taxon>Streptophyta</taxon>
        <taxon>Embryophyta</taxon>
        <taxon>Tracheophyta</taxon>
        <taxon>Spermatophyta</taxon>
        <taxon>Magnoliopsida</taxon>
        <taxon>Liliopsida</taxon>
        <taxon>Araceae</taxon>
        <taxon>Aroideae</taxon>
        <taxon>Colocasieae</taxon>
        <taxon>Colocasia</taxon>
    </lineage>
</organism>
<comment type="caution">
    <text evidence="2">The sequence shown here is derived from an EMBL/GenBank/DDBJ whole genome shotgun (WGS) entry which is preliminary data.</text>
</comment>